<feature type="domain" description="GTP cyclohydrolase N-terminal" evidence="3">
    <location>
        <begin position="257"/>
        <end position="423"/>
    </location>
</feature>
<evidence type="ECO:0000313" key="5">
    <source>
        <dbReference type="Proteomes" id="UP000249464"/>
    </source>
</evidence>
<dbReference type="InterPro" id="IPR036144">
    <property type="entry name" value="RibA-like_sf"/>
</dbReference>
<dbReference type="Gene3D" id="3.40.50.10990">
    <property type="entry name" value="GTP cyclohydrolase II"/>
    <property type="match status" value="1"/>
</dbReference>
<dbReference type="SUPFAM" id="SSF142695">
    <property type="entry name" value="RibA-like"/>
    <property type="match status" value="1"/>
</dbReference>
<dbReference type="NCBIfam" id="NF005536">
    <property type="entry name" value="PRK07198.1"/>
    <property type="match status" value="1"/>
</dbReference>
<dbReference type="PANTHER" id="PTHR47259:SF2">
    <property type="entry name" value="URACIL-REGULATED PROTEIN 1"/>
    <property type="match status" value="1"/>
</dbReference>
<dbReference type="Pfam" id="PF12471">
    <property type="entry name" value="GTP_CH_N"/>
    <property type="match status" value="2"/>
</dbReference>
<feature type="region of interest" description="Disordered" evidence="1">
    <location>
        <begin position="1"/>
        <end position="51"/>
    </location>
</feature>
<feature type="region of interest" description="Disordered" evidence="1">
    <location>
        <begin position="105"/>
        <end position="124"/>
    </location>
</feature>
<protein>
    <submittedName>
        <fullName evidence="4">BQ5605_C009g05509 protein</fullName>
    </submittedName>
</protein>
<dbReference type="InterPro" id="IPR022163">
    <property type="entry name" value="GTP_CH_N"/>
</dbReference>
<reference evidence="4 5" key="1">
    <citation type="submission" date="2016-11" db="EMBL/GenBank/DDBJ databases">
        <authorList>
            <person name="Jaros S."/>
            <person name="Januszkiewicz K."/>
            <person name="Wedrychowicz H."/>
        </authorList>
    </citation>
    <scope>NUCLEOTIDE SEQUENCE [LARGE SCALE GENOMIC DNA]</scope>
</reference>
<feature type="compositionally biased region" description="Low complexity" evidence="1">
    <location>
        <begin position="28"/>
        <end position="51"/>
    </location>
</feature>
<feature type="domain" description="GTP cyclohydrolase N-terminal" evidence="3">
    <location>
        <begin position="160"/>
        <end position="232"/>
    </location>
</feature>
<keyword evidence="5" id="KW-1185">Reference proteome</keyword>
<dbReference type="InterPro" id="IPR032677">
    <property type="entry name" value="GTP_cyclohydro_II"/>
</dbReference>
<proteinExistence type="predicted"/>
<evidence type="ECO:0000313" key="4">
    <source>
        <dbReference type="EMBL" id="SGY81598.1"/>
    </source>
</evidence>
<evidence type="ECO:0000256" key="1">
    <source>
        <dbReference type="SAM" id="MobiDB-lite"/>
    </source>
</evidence>
<organism evidence="4 5">
    <name type="scientific">Microbotryum silenes-dioicae</name>
    <dbReference type="NCBI Taxonomy" id="796604"/>
    <lineage>
        <taxon>Eukaryota</taxon>
        <taxon>Fungi</taxon>
        <taxon>Dikarya</taxon>
        <taxon>Basidiomycota</taxon>
        <taxon>Pucciniomycotina</taxon>
        <taxon>Microbotryomycetes</taxon>
        <taxon>Microbotryales</taxon>
        <taxon>Microbotryaceae</taxon>
        <taxon>Microbotryum</taxon>
    </lineage>
</organism>
<accession>A0A2X0PFH3</accession>
<dbReference type="Proteomes" id="UP000249464">
    <property type="component" value="Unassembled WGS sequence"/>
</dbReference>
<evidence type="ECO:0000259" key="3">
    <source>
        <dbReference type="Pfam" id="PF12471"/>
    </source>
</evidence>
<sequence>MLGSASTPIPIPSSDGLAGLNKFNSSEPQAQQGTTAPGGATGNGNSNGTSTDTTQLLEAILLELRNIKLNQAQFEHKVSAPSSSAFHLSGLEALALAPASPFSLQTLSHTQSPPSLSHTPPLESTSPLSLAPIYVSAPLNPSASPSLPARNVPASSPYSQRVILTTYPNQVGISPVPLKWGAPSAMERGPVIASRHALSIKKRNAIGAYAGSYSVYRALACAQGLIDPNHRPGGFLPPLPKALDHELMIRNVGCVQLTDYTNTEPPIDIKWNPSWDDKSKIVSIDPYGHLAPQIFKSYFDAGLDIRPTISITKAHIKLLDMDEAVRSGALQVDGKIVVKTPTEWINANRAASTAAKTKRDEHDIAGQHIEHAAFDAGVELNVNKAALEPVWYLPDIWFPSFQIGIAQRFGITEGALRRSLFEDTGGAFPELMTRPDLKVFLPPIGGMTVYIFGPVEYISDESKELTLRVHDECSGSDVFGSDICTCRPYLIYGLQESIRCAQRGGVGIVIYFRKEGRALGEVTKYLVYNARKRGGDNAAHYFKRTEDVSRTKIAGVKDMRFQALMPDVLHWLGVKKIDNMISMSDLKYNAIVESGIPIHKRYEIPEDLIPPDSRVEIDAKIAAGYFSTTSVTNLEATAGRLWEDVQH</sequence>
<dbReference type="Pfam" id="PF00925">
    <property type="entry name" value="GTP_cyclohydro2"/>
    <property type="match status" value="1"/>
</dbReference>
<dbReference type="STRING" id="796604.A0A2X0PFH3"/>
<name>A0A2X0PFH3_9BASI</name>
<gene>
    <name evidence="4" type="primary">BQ5605_C009g05509</name>
    <name evidence="4" type="ORF">BQ5605_C009G05509</name>
</gene>
<evidence type="ECO:0000259" key="2">
    <source>
        <dbReference type="Pfam" id="PF00925"/>
    </source>
</evidence>
<dbReference type="AlphaFoldDB" id="A0A2X0PFH3"/>
<feature type="domain" description="GTP cyclohydrolase II" evidence="2">
    <location>
        <begin position="464"/>
        <end position="601"/>
    </location>
</feature>
<dbReference type="PANTHER" id="PTHR47259">
    <property type="match status" value="1"/>
</dbReference>
<dbReference type="EMBL" id="FQNC01000049">
    <property type="protein sequence ID" value="SGY81598.1"/>
    <property type="molecule type" value="Genomic_DNA"/>
</dbReference>